<name>A0AA40FXI6_9HYME</name>
<reference evidence="1" key="1">
    <citation type="submission" date="2021-10" db="EMBL/GenBank/DDBJ databases">
        <title>Melipona bicolor Genome sequencing and assembly.</title>
        <authorList>
            <person name="Araujo N.S."/>
            <person name="Arias M.C."/>
        </authorList>
    </citation>
    <scope>NUCLEOTIDE SEQUENCE</scope>
    <source>
        <strain evidence="1">USP_2M_L1-L4_2017</strain>
        <tissue evidence="1">Whole body</tissue>
    </source>
</reference>
<accession>A0AA40FXI6</accession>
<proteinExistence type="predicted"/>
<gene>
    <name evidence="1" type="ORF">K0M31_003726</name>
</gene>
<protein>
    <submittedName>
        <fullName evidence="1">Uncharacterized protein</fullName>
    </submittedName>
</protein>
<keyword evidence="2" id="KW-1185">Reference proteome</keyword>
<evidence type="ECO:0000313" key="1">
    <source>
        <dbReference type="EMBL" id="KAK1127177.1"/>
    </source>
</evidence>
<dbReference type="Proteomes" id="UP001177670">
    <property type="component" value="Unassembled WGS sequence"/>
</dbReference>
<sequence length="115" mass="13110">MASSRVLARGYSRCYVISLDELTERGNPRKEKNGCGSKHDRRDEVFECPNQKNAPPKHDWATVVALVVDAWTRGRVADEKCKLNVKNERHSMRWQQCSLTANLTSRMTGVYEGVN</sequence>
<organism evidence="1 2">
    <name type="scientific">Melipona bicolor</name>
    <dbReference type="NCBI Taxonomy" id="60889"/>
    <lineage>
        <taxon>Eukaryota</taxon>
        <taxon>Metazoa</taxon>
        <taxon>Ecdysozoa</taxon>
        <taxon>Arthropoda</taxon>
        <taxon>Hexapoda</taxon>
        <taxon>Insecta</taxon>
        <taxon>Pterygota</taxon>
        <taxon>Neoptera</taxon>
        <taxon>Endopterygota</taxon>
        <taxon>Hymenoptera</taxon>
        <taxon>Apocrita</taxon>
        <taxon>Aculeata</taxon>
        <taxon>Apoidea</taxon>
        <taxon>Anthophila</taxon>
        <taxon>Apidae</taxon>
        <taxon>Melipona</taxon>
    </lineage>
</organism>
<dbReference type="EMBL" id="JAHYIQ010000012">
    <property type="protein sequence ID" value="KAK1127177.1"/>
    <property type="molecule type" value="Genomic_DNA"/>
</dbReference>
<dbReference type="AlphaFoldDB" id="A0AA40FXI6"/>
<evidence type="ECO:0000313" key="2">
    <source>
        <dbReference type="Proteomes" id="UP001177670"/>
    </source>
</evidence>
<comment type="caution">
    <text evidence="1">The sequence shown here is derived from an EMBL/GenBank/DDBJ whole genome shotgun (WGS) entry which is preliminary data.</text>
</comment>